<name>X1EY38_9ZZZZ</name>
<dbReference type="InterPro" id="IPR023346">
    <property type="entry name" value="Lysozyme-like_dom_sf"/>
</dbReference>
<protein>
    <recommendedName>
        <fullName evidence="2">Transglycosylase SLT domain-containing protein</fullName>
    </recommendedName>
</protein>
<dbReference type="Gene3D" id="1.10.530.10">
    <property type="match status" value="1"/>
</dbReference>
<proteinExistence type="predicted"/>
<dbReference type="CDD" id="cd00254">
    <property type="entry name" value="LT-like"/>
    <property type="match status" value="1"/>
</dbReference>
<feature type="non-terminal residue" evidence="3">
    <location>
        <position position="1"/>
    </location>
</feature>
<feature type="domain" description="Transglycosylase SLT" evidence="2">
    <location>
        <begin position="129"/>
        <end position="236"/>
    </location>
</feature>
<comment type="caution">
    <text evidence="3">The sequence shown here is derived from an EMBL/GenBank/DDBJ whole genome shotgun (WGS) entry which is preliminary data.</text>
</comment>
<sequence>AVHMVVELPADSQTPGRYQMRAIVLTADLPAAQRTSVVAPPQEADGAADEGFNTVKQDPLAGLPPESTNETAEPDQTQAEAVARPGTEFPGREQWGSSEVVNTWMRWVRGCNPRLNDLYAKLIVESVLYYSYKFGIDHRLAFAMIKYESDFDPRCRSHAGAMGLTQLMPGTARSLGVSDPWDVQQNITGGLKYLAEQLYTYEERSNYEQTILGLACYNAGPNAVKRAGGVPNIRETQRYVRNVADLFLEFWENAMP</sequence>
<dbReference type="EMBL" id="BARU01009472">
    <property type="protein sequence ID" value="GAH37462.1"/>
    <property type="molecule type" value="Genomic_DNA"/>
</dbReference>
<accession>X1EY38</accession>
<dbReference type="SUPFAM" id="SSF53955">
    <property type="entry name" value="Lysozyme-like"/>
    <property type="match status" value="1"/>
</dbReference>
<feature type="region of interest" description="Disordered" evidence="1">
    <location>
        <begin position="37"/>
        <end position="94"/>
    </location>
</feature>
<gene>
    <name evidence="3" type="ORF">S03H2_18269</name>
</gene>
<evidence type="ECO:0000259" key="2">
    <source>
        <dbReference type="Pfam" id="PF01464"/>
    </source>
</evidence>
<dbReference type="Pfam" id="PF01464">
    <property type="entry name" value="SLT"/>
    <property type="match status" value="1"/>
</dbReference>
<evidence type="ECO:0000313" key="3">
    <source>
        <dbReference type="EMBL" id="GAH37462.1"/>
    </source>
</evidence>
<evidence type="ECO:0000256" key="1">
    <source>
        <dbReference type="SAM" id="MobiDB-lite"/>
    </source>
</evidence>
<dbReference type="PANTHER" id="PTHR37423">
    <property type="entry name" value="SOLUBLE LYTIC MUREIN TRANSGLYCOSYLASE-RELATED"/>
    <property type="match status" value="1"/>
</dbReference>
<organism evidence="3">
    <name type="scientific">marine sediment metagenome</name>
    <dbReference type="NCBI Taxonomy" id="412755"/>
    <lineage>
        <taxon>unclassified sequences</taxon>
        <taxon>metagenomes</taxon>
        <taxon>ecological metagenomes</taxon>
    </lineage>
</organism>
<reference evidence="3" key="1">
    <citation type="journal article" date="2014" name="Front. Microbiol.">
        <title>High frequency of phylogenetically diverse reductive dehalogenase-homologous genes in deep subseafloor sedimentary metagenomes.</title>
        <authorList>
            <person name="Kawai M."/>
            <person name="Futagami T."/>
            <person name="Toyoda A."/>
            <person name="Takaki Y."/>
            <person name="Nishi S."/>
            <person name="Hori S."/>
            <person name="Arai W."/>
            <person name="Tsubouchi T."/>
            <person name="Morono Y."/>
            <person name="Uchiyama I."/>
            <person name="Ito T."/>
            <person name="Fujiyama A."/>
            <person name="Inagaki F."/>
            <person name="Takami H."/>
        </authorList>
    </citation>
    <scope>NUCLEOTIDE SEQUENCE</scope>
    <source>
        <strain evidence="3">Expedition CK06-06</strain>
    </source>
</reference>
<dbReference type="PANTHER" id="PTHR37423:SF2">
    <property type="entry name" value="MEMBRANE-BOUND LYTIC MUREIN TRANSGLYCOSYLASE C"/>
    <property type="match status" value="1"/>
</dbReference>
<dbReference type="InterPro" id="IPR008258">
    <property type="entry name" value="Transglycosylase_SLT_dom_1"/>
</dbReference>
<feature type="compositionally biased region" description="Polar residues" evidence="1">
    <location>
        <begin position="66"/>
        <end position="79"/>
    </location>
</feature>
<dbReference type="AlphaFoldDB" id="X1EY38"/>